<feature type="region of interest" description="Disordered" evidence="1">
    <location>
        <begin position="157"/>
        <end position="176"/>
    </location>
</feature>
<name>A0AAD2G2U6_9STRA</name>
<dbReference type="AlphaFoldDB" id="A0AAD2G2U6"/>
<sequence>MIVNSSQDLCFPSASSKLPSKTNKMELSQACKKEGGVPSLISMMVLRERCSGEPQTREETSKSNELDTSALLAVLDGIDLLDMSFTSQHSRFDDSSRVNSKVPLRKPERRLSWESLTGDEQSTSVHESSSNAVFDVITSEQSPVRRGSNLLHRLSTSSQGDTALCKPTRKSSGDNLFALHKRRQPRHSLGSFLSAR</sequence>
<evidence type="ECO:0000313" key="3">
    <source>
        <dbReference type="Proteomes" id="UP001295423"/>
    </source>
</evidence>
<protein>
    <submittedName>
        <fullName evidence="2">Uncharacterized protein</fullName>
    </submittedName>
</protein>
<evidence type="ECO:0000256" key="1">
    <source>
        <dbReference type="SAM" id="MobiDB-lite"/>
    </source>
</evidence>
<accession>A0AAD2G2U6</accession>
<proteinExistence type="predicted"/>
<reference evidence="2" key="1">
    <citation type="submission" date="2023-08" db="EMBL/GenBank/DDBJ databases">
        <authorList>
            <person name="Audoor S."/>
            <person name="Bilcke G."/>
        </authorList>
    </citation>
    <scope>NUCLEOTIDE SEQUENCE</scope>
</reference>
<gene>
    <name evidence="2" type="ORF">CYCCA115_LOCUS18877</name>
</gene>
<comment type="caution">
    <text evidence="2">The sequence shown here is derived from an EMBL/GenBank/DDBJ whole genome shotgun (WGS) entry which is preliminary data.</text>
</comment>
<organism evidence="2 3">
    <name type="scientific">Cylindrotheca closterium</name>
    <dbReference type="NCBI Taxonomy" id="2856"/>
    <lineage>
        <taxon>Eukaryota</taxon>
        <taxon>Sar</taxon>
        <taxon>Stramenopiles</taxon>
        <taxon>Ochrophyta</taxon>
        <taxon>Bacillariophyta</taxon>
        <taxon>Bacillariophyceae</taxon>
        <taxon>Bacillariophycidae</taxon>
        <taxon>Bacillariales</taxon>
        <taxon>Bacillariaceae</taxon>
        <taxon>Cylindrotheca</taxon>
    </lineage>
</organism>
<evidence type="ECO:0000313" key="2">
    <source>
        <dbReference type="EMBL" id="CAJ1960754.1"/>
    </source>
</evidence>
<dbReference type="Proteomes" id="UP001295423">
    <property type="component" value="Unassembled WGS sequence"/>
</dbReference>
<keyword evidence="3" id="KW-1185">Reference proteome</keyword>
<dbReference type="EMBL" id="CAKOGP040002069">
    <property type="protein sequence ID" value="CAJ1960754.1"/>
    <property type="molecule type" value="Genomic_DNA"/>
</dbReference>